<keyword evidence="1" id="KW-0732">Signal</keyword>
<sequence length="279" mass="30625">MKKNYLLLPIFFLASCSGSNDDTDIPDNNGNNNNNNNTPVLVTKMVVDGEISTYTYNGTKLSQLKNLTDGSVTNFTYTGELITKSVTSSGSSTYTTSYVYDSNNRLSKKTDVHTAPNLTATTEINYTYPSSNTVKMVVTLSTAGFNTVKTYTRNATLNSDGSINSWTETVSSPNSTGGMDTGTGALQPIVYDSKNAPFKNVTGYLKIIDQENENGSTHNVSDYKSVIQYNSGGTEWTIFKSIYEYNTSGYPTKDIRKYYDKTGSTVSSTEVSTYEYNHL</sequence>
<evidence type="ECO:0000313" key="2">
    <source>
        <dbReference type="EMBL" id="REC65736.1"/>
    </source>
</evidence>
<dbReference type="EMBL" id="QNUE01000012">
    <property type="protein sequence ID" value="REC65736.1"/>
    <property type="molecule type" value="Genomic_DNA"/>
</dbReference>
<proteinExistence type="predicted"/>
<evidence type="ECO:0000313" key="3">
    <source>
        <dbReference type="Proteomes" id="UP000256769"/>
    </source>
</evidence>
<feature type="chain" id="PRO_5017734453" description="YD repeat-containing protein" evidence="1">
    <location>
        <begin position="22"/>
        <end position="279"/>
    </location>
</feature>
<dbReference type="Proteomes" id="UP000256769">
    <property type="component" value="Unassembled WGS sequence"/>
</dbReference>
<protein>
    <recommendedName>
        <fullName evidence="4">YD repeat-containing protein</fullName>
    </recommendedName>
</protein>
<dbReference type="AlphaFoldDB" id="A0A3D9CJ37"/>
<evidence type="ECO:0000256" key="1">
    <source>
        <dbReference type="SAM" id="SignalP"/>
    </source>
</evidence>
<dbReference type="PROSITE" id="PS51257">
    <property type="entry name" value="PROKAR_LIPOPROTEIN"/>
    <property type="match status" value="1"/>
</dbReference>
<accession>A0A3D9CJ37</accession>
<keyword evidence="3" id="KW-1185">Reference proteome</keyword>
<gene>
    <name evidence="2" type="ORF">DRF59_14840</name>
</gene>
<organism evidence="2 3">
    <name type="scientific">Chryseobacterium flavum</name>
    <dbReference type="NCBI Taxonomy" id="415851"/>
    <lineage>
        <taxon>Bacteria</taxon>
        <taxon>Pseudomonadati</taxon>
        <taxon>Bacteroidota</taxon>
        <taxon>Flavobacteriia</taxon>
        <taxon>Flavobacteriales</taxon>
        <taxon>Weeksellaceae</taxon>
        <taxon>Chryseobacterium group</taxon>
        <taxon>Chryseobacterium</taxon>
    </lineage>
</organism>
<dbReference type="OrthoDB" id="1444189at2"/>
<feature type="signal peptide" evidence="1">
    <location>
        <begin position="1"/>
        <end position="21"/>
    </location>
</feature>
<dbReference type="RefSeq" id="WP_115961731.1">
    <property type="nucleotide sequence ID" value="NZ_CBCRVL010000001.1"/>
</dbReference>
<reference evidence="2 3" key="1">
    <citation type="journal article" date="2007" name="Int. J. Syst. Evol. Microbiol.">
        <title>Chryseobacterium flavum sp. nov., isolated from polluted soil.</title>
        <authorList>
            <person name="Zhou Y."/>
            <person name="Dong J."/>
            <person name="Wang X."/>
            <person name="Huang X."/>
            <person name="Zhang K.Y."/>
            <person name="Zhang Y.Q."/>
            <person name="Guo Y.F."/>
            <person name="Lai R."/>
            <person name="Li W.J."/>
        </authorList>
    </citation>
    <scope>NUCLEOTIDE SEQUENCE [LARGE SCALE GENOMIC DNA]</scope>
    <source>
        <strain evidence="2 3">KCTC 12877</strain>
    </source>
</reference>
<name>A0A3D9CJ37_9FLAO</name>
<comment type="caution">
    <text evidence="2">The sequence shown here is derived from an EMBL/GenBank/DDBJ whole genome shotgun (WGS) entry which is preliminary data.</text>
</comment>
<evidence type="ECO:0008006" key="4">
    <source>
        <dbReference type="Google" id="ProtNLM"/>
    </source>
</evidence>